<sequence>MLKLNQQEFAAALNTKGAELGLKLSCEQQHVSRWECGAVQQPGPDYAVALRELGAPTPEAMAAEQDAEFDGDCVPNHLMPDVLAVVEADRRRFLAAIAAAVTVGLTVELVPWLPKGSVHVPVPGKVGMADVEFVRRVTASLRGLDQRHGGLSVVDSALGLLNWSRGLLGHCEEETTAVSMSVALADLARLAGWAYHDIGEHGLARSYLTLALSYARSVGADSLTASILYVLGRMSLAERRPREALRMFQLGQISAQDASNAGESARLHTNVAWAHAMMGNRRQMHDSLARAEHEISQVGATDMDPWNAVFFTTGEQAGLMSVIFNELALASDDPKIAQQYTIHALQRATDSLGSSADDRPIRSLAFDHTTSAACLFRLGDIGSAVASADMALALTGEVLSARVVDRLRTMSVGAQAFRKRADVREICYQVNQLALPAPRTLTN</sequence>
<dbReference type="EMBL" id="CP046172">
    <property type="protein sequence ID" value="QIS13956.1"/>
    <property type="molecule type" value="Genomic_DNA"/>
</dbReference>
<dbReference type="InterPro" id="IPR011990">
    <property type="entry name" value="TPR-like_helical_dom_sf"/>
</dbReference>
<accession>A0A6G9YLQ2</accession>
<protein>
    <recommendedName>
        <fullName evidence="3">Transcriptional regulator</fullName>
    </recommendedName>
</protein>
<organism evidence="1 2">
    <name type="scientific">Nocardia arthritidis</name>
    <dbReference type="NCBI Taxonomy" id="228602"/>
    <lineage>
        <taxon>Bacteria</taxon>
        <taxon>Bacillati</taxon>
        <taxon>Actinomycetota</taxon>
        <taxon>Actinomycetes</taxon>
        <taxon>Mycobacteriales</taxon>
        <taxon>Nocardiaceae</taxon>
        <taxon>Nocardia</taxon>
    </lineage>
</organism>
<dbReference type="Proteomes" id="UP000503540">
    <property type="component" value="Chromosome"/>
</dbReference>
<reference evidence="1 2" key="1">
    <citation type="journal article" date="2019" name="ACS Chem. Biol.">
        <title>Identification and Mobilization of a Cryptic Antibiotic Biosynthesis Gene Locus from a Human-Pathogenic Nocardia Isolate.</title>
        <authorList>
            <person name="Herisse M."/>
            <person name="Ishida K."/>
            <person name="Porter J.L."/>
            <person name="Howden B."/>
            <person name="Hertweck C."/>
            <person name="Stinear T.P."/>
            <person name="Pidot S.J."/>
        </authorList>
    </citation>
    <scope>NUCLEOTIDE SEQUENCE [LARGE SCALE GENOMIC DNA]</scope>
    <source>
        <strain evidence="1 2">AUSMDU00012717</strain>
    </source>
</reference>
<dbReference type="SUPFAM" id="SSF48452">
    <property type="entry name" value="TPR-like"/>
    <property type="match status" value="1"/>
</dbReference>
<dbReference type="Gene3D" id="1.25.40.10">
    <property type="entry name" value="Tetratricopeptide repeat domain"/>
    <property type="match status" value="1"/>
</dbReference>
<name>A0A6G9YLQ2_9NOCA</name>
<evidence type="ECO:0000313" key="1">
    <source>
        <dbReference type="EMBL" id="QIS13956.1"/>
    </source>
</evidence>
<evidence type="ECO:0008006" key="3">
    <source>
        <dbReference type="Google" id="ProtNLM"/>
    </source>
</evidence>
<dbReference type="AlphaFoldDB" id="A0A6G9YLQ2"/>
<evidence type="ECO:0000313" key="2">
    <source>
        <dbReference type="Proteomes" id="UP000503540"/>
    </source>
</evidence>
<keyword evidence="2" id="KW-1185">Reference proteome</keyword>
<proteinExistence type="predicted"/>
<dbReference type="KEGG" id="nah:F5544_30565"/>
<gene>
    <name evidence="1" type="ORF">F5544_30565</name>
</gene>